<reference evidence="2 3" key="1">
    <citation type="journal article" date="2019" name="Commun. Biol.">
        <title>The bagworm genome reveals a unique fibroin gene that provides high tensile strength.</title>
        <authorList>
            <person name="Kono N."/>
            <person name="Nakamura H."/>
            <person name="Ohtoshi R."/>
            <person name="Tomita M."/>
            <person name="Numata K."/>
            <person name="Arakawa K."/>
        </authorList>
    </citation>
    <scope>NUCLEOTIDE SEQUENCE [LARGE SCALE GENOMIC DNA]</scope>
</reference>
<dbReference type="STRING" id="151549.A0A4C1V8T3"/>
<evidence type="ECO:0000313" key="3">
    <source>
        <dbReference type="Proteomes" id="UP000299102"/>
    </source>
</evidence>
<feature type="compositionally biased region" description="Basic and acidic residues" evidence="1">
    <location>
        <begin position="157"/>
        <end position="180"/>
    </location>
</feature>
<dbReference type="AlphaFoldDB" id="A0A4C1V8T3"/>
<name>A0A4C1V8T3_EUMVA</name>
<accession>A0A4C1V8T3</accession>
<gene>
    <name evidence="2" type="ORF">EVAR_20691_1</name>
</gene>
<keyword evidence="3" id="KW-1185">Reference proteome</keyword>
<comment type="caution">
    <text evidence="2">The sequence shown here is derived from an EMBL/GenBank/DDBJ whole genome shotgun (WGS) entry which is preliminary data.</text>
</comment>
<proteinExistence type="predicted"/>
<feature type="compositionally biased region" description="Basic and acidic residues" evidence="1">
    <location>
        <begin position="132"/>
        <end position="149"/>
    </location>
</feature>
<dbReference type="Proteomes" id="UP000299102">
    <property type="component" value="Unassembled WGS sequence"/>
</dbReference>
<sequence length="253" mass="28992">MITLHFITEKERKQKRREYITRVKKRKNLGHRKMMIDIILDMEGKEIVPEAETMMMTVREIRIEEGIPKEEKGIETLTETAVVPEKRVTILVIHSPSALTPSPLPPLRYPIPTQEASKALVTLLSIKVSKPTDKTAWDDDDDGPIKKSSWDFPTPDVKGDRSKHESTRSSRPLKDNKGKLYENTPRATPHKWISSRRGPDVNDSDWAEAEKKLDRAWYNMGEAEGCVSRCAPKRIYEVRSVVLRRLRVNGASP</sequence>
<protein>
    <submittedName>
        <fullName evidence="2">Uncharacterized protein</fullName>
    </submittedName>
</protein>
<feature type="region of interest" description="Disordered" evidence="1">
    <location>
        <begin position="132"/>
        <end position="205"/>
    </location>
</feature>
<organism evidence="2 3">
    <name type="scientific">Eumeta variegata</name>
    <name type="common">Bagworm moth</name>
    <name type="synonym">Eumeta japonica</name>
    <dbReference type="NCBI Taxonomy" id="151549"/>
    <lineage>
        <taxon>Eukaryota</taxon>
        <taxon>Metazoa</taxon>
        <taxon>Ecdysozoa</taxon>
        <taxon>Arthropoda</taxon>
        <taxon>Hexapoda</taxon>
        <taxon>Insecta</taxon>
        <taxon>Pterygota</taxon>
        <taxon>Neoptera</taxon>
        <taxon>Endopterygota</taxon>
        <taxon>Lepidoptera</taxon>
        <taxon>Glossata</taxon>
        <taxon>Ditrysia</taxon>
        <taxon>Tineoidea</taxon>
        <taxon>Psychidae</taxon>
        <taxon>Oiketicinae</taxon>
        <taxon>Eumeta</taxon>
    </lineage>
</organism>
<dbReference type="OrthoDB" id="10253254at2759"/>
<evidence type="ECO:0000256" key="1">
    <source>
        <dbReference type="SAM" id="MobiDB-lite"/>
    </source>
</evidence>
<evidence type="ECO:0000313" key="2">
    <source>
        <dbReference type="EMBL" id="GBP35318.1"/>
    </source>
</evidence>
<dbReference type="EMBL" id="BGZK01000302">
    <property type="protein sequence ID" value="GBP35318.1"/>
    <property type="molecule type" value="Genomic_DNA"/>
</dbReference>